<reference evidence="5 6" key="1">
    <citation type="submission" date="2022-06" db="EMBL/GenBank/DDBJ databases">
        <title>Isolation of gut microbiota from human fecal samples.</title>
        <authorList>
            <person name="Pamer E.G."/>
            <person name="Barat B."/>
            <person name="Waligurski E."/>
            <person name="Medina S."/>
            <person name="Paddock L."/>
            <person name="Mostad J."/>
        </authorList>
    </citation>
    <scope>NUCLEOTIDE SEQUENCE [LARGE SCALE GENOMIC DNA]</scope>
    <source>
        <strain evidence="5 6">SL.3.17</strain>
    </source>
</reference>
<dbReference type="InterPro" id="IPR038765">
    <property type="entry name" value="Papain-like_cys_pep_sf"/>
</dbReference>
<keyword evidence="6" id="KW-1185">Reference proteome</keyword>
<evidence type="ECO:0000313" key="6">
    <source>
        <dbReference type="Proteomes" id="UP001524502"/>
    </source>
</evidence>
<keyword evidence="2" id="KW-0812">Transmembrane</keyword>
<dbReference type="RefSeq" id="WP_256133720.1">
    <property type="nucleotide sequence ID" value="NZ_JANFXK010000033.1"/>
</dbReference>
<evidence type="ECO:0000256" key="1">
    <source>
        <dbReference type="SAM" id="MobiDB-lite"/>
    </source>
</evidence>
<proteinExistence type="predicted"/>
<dbReference type="Pfam" id="PF13702">
    <property type="entry name" value="Lysozyme_like"/>
    <property type="match status" value="1"/>
</dbReference>
<dbReference type="Proteomes" id="UP001524502">
    <property type="component" value="Unassembled WGS sequence"/>
</dbReference>
<feature type="compositionally biased region" description="Polar residues" evidence="1">
    <location>
        <begin position="159"/>
        <end position="169"/>
    </location>
</feature>
<keyword evidence="2" id="KW-0472">Membrane</keyword>
<evidence type="ECO:0000259" key="3">
    <source>
        <dbReference type="Pfam" id="PF05257"/>
    </source>
</evidence>
<comment type="caution">
    <text evidence="5">The sequence shown here is derived from an EMBL/GenBank/DDBJ whole genome shotgun (WGS) entry which is preliminary data.</text>
</comment>
<name>A0ABT1RTQ1_9FIRM</name>
<evidence type="ECO:0000313" key="5">
    <source>
        <dbReference type="EMBL" id="MCQ4638521.1"/>
    </source>
</evidence>
<feature type="region of interest" description="Disordered" evidence="1">
    <location>
        <begin position="153"/>
        <end position="178"/>
    </location>
</feature>
<gene>
    <name evidence="5" type="ORF">NE619_17470</name>
</gene>
<keyword evidence="2" id="KW-1133">Transmembrane helix</keyword>
<organism evidence="5 6">
    <name type="scientific">Anaerovorax odorimutans</name>
    <dbReference type="NCBI Taxonomy" id="109327"/>
    <lineage>
        <taxon>Bacteria</taxon>
        <taxon>Bacillati</taxon>
        <taxon>Bacillota</taxon>
        <taxon>Clostridia</taxon>
        <taxon>Peptostreptococcales</taxon>
        <taxon>Anaerovoracaceae</taxon>
        <taxon>Anaerovorax</taxon>
    </lineage>
</organism>
<evidence type="ECO:0000256" key="2">
    <source>
        <dbReference type="SAM" id="Phobius"/>
    </source>
</evidence>
<evidence type="ECO:0000259" key="4">
    <source>
        <dbReference type="Pfam" id="PF13702"/>
    </source>
</evidence>
<dbReference type="InterPro" id="IPR023346">
    <property type="entry name" value="Lysozyme-like_dom_sf"/>
</dbReference>
<accession>A0ABT1RTQ1</accession>
<dbReference type="Gene3D" id="1.10.530.10">
    <property type="match status" value="1"/>
</dbReference>
<feature type="domain" description="Peptidase C51" evidence="3">
    <location>
        <begin position="475"/>
        <end position="561"/>
    </location>
</feature>
<feature type="transmembrane region" description="Helical" evidence="2">
    <location>
        <begin position="246"/>
        <end position="273"/>
    </location>
</feature>
<dbReference type="InterPro" id="IPR007921">
    <property type="entry name" value="CHAP_dom"/>
</dbReference>
<feature type="region of interest" description="Disordered" evidence="1">
    <location>
        <begin position="83"/>
        <end position="104"/>
    </location>
</feature>
<protein>
    <submittedName>
        <fullName evidence="5">Lysozyme family protein</fullName>
    </submittedName>
</protein>
<dbReference type="CDD" id="cd16891">
    <property type="entry name" value="CwlT-like"/>
    <property type="match status" value="1"/>
</dbReference>
<dbReference type="Gene3D" id="3.90.1720.10">
    <property type="entry name" value="endopeptidase domain like (from Nostoc punctiforme)"/>
    <property type="match status" value="1"/>
</dbReference>
<dbReference type="SUPFAM" id="SSF54001">
    <property type="entry name" value="Cysteine proteinases"/>
    <property type="match status" value="1"/>
</dbReference>
<dbReference type="InterPro" id="IPR047194">
    <property type="entry name" value="CwlT-like_lysozyme"/>
</dbReference>
<feature type="domain" description="CwlT-like lysozyme" evidence="4">
    <location>
        <begin position="288"/>
        <end position="443"/>
    </location>
</feature>
<dbReference type="SUPFAM" id="SSF53955">
    <property type="entry name" value="Lysozyme-like"/>
    <property type="match status" value="1"/>
</dbReference>
<dbReference type="Pfam" id="PF05257">
    <property type="entry name" value="CHAP"/>
    <property type="match status" value="1"/>
</dbReference>
<sequence>MSLPFLMGVGDVLGKKGRHVGREIKVKEIVKDIKVMDKAAAVAQHMKPVYVRTKEYAEPERRETQSSSPVEYAQGAIASTAGQAAHKAISHANRQGGKVLERIRKRDKTVKEKVVDARTDNLEAGAAFTPVDSGNMPLTEKKAVPFDYEKAAKVRSKSPLKQSGNSRQADSAARMGKSVAGAGIKTARQAERRELEIQSGIKVSRRQAKRAYQTARHTARQGKPLTKRTKAFARKTLKTLAQATKALVLAAASGGGVVILILVMIILFGGILYTVGGDNASAVSSVSPEVEAYEPLIQKYAAQHGIPEYVELIKAVMMQESGGRGNDPMQAAECGYNKKYPHTPNGIPDPEYSINVGIENLAACLKDAGAKNPMDMDSIKTALQGYNYGNGYISWAKKRDGHYTAENAVAFSEMMAKKLGWKSYGDKEYVPHVLRYYAFGRVPTGAGDQAIVQIALKQEGNVGGQPYWSWYGFNSRVAWCACFVSWCANQCGYIESGSFPKFASCMNGAAWFREHGQWKDRSYVPKAGDIIFFNWNGDQKIDHVGIVVNTSKGKVNTIEGNSRNMCRKKSYGLGSSWIVGYGVPKY</sequence>
<dbReference type="EMBL" id="JANFXK010000033">
    <property type="protein sequence ID" value="MCQ4638521.1"/>
    <property type="molecule type" value="Genomic_DNA"/>
</dbReference>